<proteinExistence type="predicted"/>
<evidence type="ECO:0000256" key="5">
    <source>
        <dbReference type="ARBA" id="ARBA00023125"/>
    </source>
</evidence>
<dbReference type="Pfam" id="PF00486">
    <property type="entry name" value="Trans_reg_C"/>
    <property type="match status" value="1"/>
</dbReference>
<keyword evidence="6" id="KW-0804">Transcription</keyword>
<evidence type="ECO:0000256" key="2">
    <source>
        <dbReference type="ARBA" id="ARBA00022553"/>
    </source>
</evidence>
<organism evidence="12 13">
    <name type="scientific">Caldanaerobius fijiensis DSM 17918</name>
    <dbReference type="NCBI Taxonomy" id="1121256"/>
    <lineage>
        <taxon>Bacteria</taxon>
        <taxon>Bacillati</taxon>
        <taxon>Bacillota</taxon>
        <taxon>Clostridia</taxon>
        <taxon>Thermoanaerobacterales</taxon>
        <taxon>Thermoanaerobacteraceae</taxon>
        <taxon>Caldanaerobius</taxon>
    </lineage>
</organism>
<evidence type="ECO:0000256" key="7">
    <source>
        <dbReference type="ARBA" id="ARBA00024867"/>
    </source>
</evidence>
<dbReference type="GO" id="GO:0005829">
    <property type="term" value="C:cytosol"/>
    <property type="evidence" value="ECO:0007669"/>
    <property type="project" value="TreeGrafter"/>
</dbReference>
<dbReference type="AlphaFoldDB" id="A0A1M4ZY88"/>
<evidence type="ECO:0000256" key="8">
    <source>
        <dbReference type="PROSITE-ProRule" id="PRU00169"/>
    </source>
</evidence>
<comment type="function">
    <text evidence="7">May play the central regulatory role in sporulation. It may be an element of the effector pathway responsible for the activation of sporulation genes in response to nutritional stress. Spo0A may act in concert with spo0H (a sigma factor) to control the expression of some genes that are critical to the sporulation process.</text>
</comment>
<dbReference type="SMART" id="SM00448">
    <property type="entry name" value="REC"/>
    <property type="match status" value="1"/>
</dbReference>
<dbReference type="EMBL" id="FQVH01000015">
    <property type="protein sequence ID" value="SHF22914.1"/>
    <property type="molecule type" value="Genomic_DNA"/>
</dbReference>
<dbReference type="PANTHER" id="PTHR48111:SF22">
    <property type="entry name" value="REGULATOR OF RPOS"/>
    <property type="match status" value="1"/>
</dbReference>
<evidence type="ECO:0000256" key="3">
    <source>
        <dbReference type="ARBA" id="ARBA00023012"/>
    </source>
</evidence>
<dbReference type="InterPro" id="IPR001789">
    <property type="entry name" value="Sig_transdc_resp-reg_receiver"/>
</dbReference>
<dbReference type="SUPFAM" id="SSF52172">
    <property type="entry name" value="CheY-like"/>
    <property type="match status" value="1"/>
</dbReference>
<dbReference type="InterPro" id="IPR011006">
    <property type="entry name" value="CheY-like_superfamily"/>
</dbReference>
<dbReference type="PROSITE" id="PS50110">
    <property type="entry name" value="RESPONSE_REGULATORY"/>
    <property type="match status" value="1"/>
</dbReference>
<reference evidence="12 13" key="1">
    <citation type="submission" date="2016-11" db="EMBL/GenBank/DDBJ databases">
        <authorList>
            <person name="Jaros S."/>
            <person name="Januszkiewicz K."/>
            <person name="Wedrychowicz H."/>
        </authorList>
    </citation>
    <scope>NUCLEOTIDE SEQUENCE [LARGE SCALE GENOMIC DNA]</scope>
    <source>
        <strain evidence="12 13">DSM 17918</strain>
    </source>
</reference>
<dbReference type="PROSITE" id="PS51755">
    <property type="entry name" value="OMPR_PHOB"/>
    <property type="match status" value="1"/>
</dbReference>
<evidence type="ECO:0000313" key="13">
    <source>
        <dbReference type="Proteomes" id="UP000184088"/>
    </source>
</evidence>
<evidence type="ECO:0000256" key="1">
    <source>
        <dbReference type="ARBA" id="ARBA00018672"/>
    </source>
</evidence>
<evidence type="ECO:0000256" key="6">
    <source>
        <dbReference type="ARBA" id="ARBA00023163"/>
    </source>
</evidence>
<dbReference type="GO" id="GO:0000976">
    <property type="term" value="F:transcription cis-regulatory region binding"/>
    <property type="evidence" value="ECO:0007669"/>
    <property type="project" value="TreeGrafter"/>
</dbReference>
<dbReference type="InterPro" id="IPR001867">
    <property type="entry name" value="OmpR/PhoB-type_DNA-bd"/>
</dbReference>
<dbReference type="FunFam" id="1.10.10.10:FF:000005">
    <property type="entry name" value="Two-component system response regulator"/>
    <property type="match status" value="1"/>
</dbReference>
<dbReference type="SMART" id="SM00862">
    <property type="entry name" value="Trans_reg_C"/>
    <property type="match status" value="1"/>
</dbReference>
<keyword evidence="4" id="KW-0805">Transcription regulation</keyword>
<keyword evidence="5 9" id="KW-0238">DNA-binding</keyword>
<dbReference type="GO" id="GO:0032993">
    <property type="term" value="C:protein-DNA complex"/>
    <property type="evidence" value="ECO:0007669"/>
    <property type="project" value="TreeGrafter"/>
</dbReference>
<feature type="domain" description="OmpR/PhoB-type" evidence="11">
    <location>
        <begin position="128"/>
        <end position="226"/>
    </location>
</feature>
<evidence type="ECO:0000313" key="12">
    <source>
        <dbReference type="EMBL" id="SHF22914.1"/>
    </source>
</evidence>
<name>A0A1M4ZY88_9THEO</name>
<dbReference type="Proteomes" id="UP000184088">
    <property type="component" value="Unassembled WGS sequence"/>
</dbReference>
<dbReference type="Gene3D" id="1.10.10.10">
    <property type="entry name" value="Winged helix-like DNA-binding domain superfamily/Winged helix DNA-binding domain"/>
    <property type="match status" value="1"/>
</dbReference>
<evidence type="ECO:0000259" key="11">
    <source>
        <dbReference type="PROSITE" id="PS51755"/>
    </source>
</evidence>
<evidence type="ECO:0000256" key="4">
    <source>
        <dbReference type="ARBA" id="ARBA00023015"/>
    </source>
</evidence>
<dbReference type="InterPro" id="IPR039420">
    <property type="entry name" value="WalR-like"/>
</dbReference>
<dbReference type="CDD" id="cd00383">
    <property type="entry name" value="trans_reg_C"/>
    <property type="match status" value="1"/>
</dbReference>
<dbReference type="Pfam" id="PF00072">
    <property type="entry name" value="Response_reg"/>
    <property type="match status" value="1"/>
</dbReference>
<dbReference type="CDD" id="cd17624">
    <property type="entry name" value="REC_OmpR_PmrA-like"/>
    <property type="match status" value="1"/>
</dbReference>
<dbReference type="Gene3D" id="6.10.250.690">
    <property type="match status" value="1"/>
</dbReference>
<protein>
    <recommendedName>
        <fullName evidence="1">Stage 0 sporulation protein A homolog</fullName>
    </recommendedName>
</protein>
<feature type="DNA-binding region" description="OmpR/PhoB-type" evidence="9">
    <location>
        <begin position="128"/>
        <end position="226"/>
    </location>
</feature>
<feature type="domain" description="Response regulatory" evidence="10">
    <location>
        <begin position="6"/>
        <end position="119"/>
    </location>
</feature>
<keyword evidence="13" id="KW-1185">Reference proteome</keyword>
<keyword evidence="2 8" id="KW-0597">Phosphoprotein</keyword>
<dbReference type="InterPro" id="IPR036388">
    <property type="entry name" value="WH-like_DNA-bd_sf"/>
</dbReference>
<feature type="modified residue" description="4-aspartylphosphate" evidence="8">
    <location>
        <position position="55"/>
    </location>
</feature>
<dbReference type="PANTHER" id="PTHR48111">
    <property type="entry name" value="REGULATOR OF RPOS"/>
    <property type="match status" value="1"/>
</dbReference>
<evidence type="ECO:0000259" key="10">
    <source>
        <dbReference type="PROSITE" id="PS50110"/>
    </source>
</evidence>
<dbReference type="GO" id="GO:0006355">
    <property type="term" value="P:regulation of DNA-templated transcription"/>
    <property type="evidence" value="ECO:0007669"/>
    <property type="project" value="InterPro"/>
</dbReference>
<accession>A0A1M4ZY88</accession>
<keyword evidence="3" id="KW-0902">Two-component regulatory system</keyword>
<dbReference type="Gene3D" id="3.40.50.2300">
    <property type="match status" value="1"/>
</dbReference>
<dbReference type="FunFam" id="3.40.50.2300:FF:000001">
    <property type="entry name" value="DNA-binding response regulator PhoB"/>
    <property type="match status" value="1"/>
</dbReference>
<evidence type="ECO:0000256" key="9">
    <source>
        <dbReference type="PROSITE-ProRule" id="PRU01091"/>
    </source>
</evidence>
<gene>
    <name evidence="12" type="ORF">SAMN02746089_01517</name>
</gene>
<dbReference type="GO" id="GO:0000156">
    <property type="term" value="F:phosphorelay response regulator activity"/>
    <property type="evidence" value="ECO:0007669"/>
    <property type="project" value="TreeGrafter"/>
</dbReference>
<sequence length="228" mass="26062">MSMGNSILLVEDDKMIARFVELELQHEGFSVDIANDGIEGYNKLTTNIYDLAILDIMLPGMDGIQLLKKTREFSNIPIILLTAKDEVSDKVMGLDSGADDYVTKPFAIEELLARIRVLLRKNKKQEDENSYKVADLVLNTATREVTRGNKNVPLTKTEFELLLFLLKNKNIVLSRERILNEVWGYDYIGDTNIVDVYIRYLRSKIDDGYDVKLIQTVRGVGYVIKEHK</sequence>
<dbReference type="STRING" id="1121256.SAMN02746089_01517"/>